<dbReference type="RefSeq" id="WP_166399204.1">
    <property type="nucleotide sequence ID" value="NZ_JAANAS010000002.1"/>
</dbReference>
<protein>
    <submittedName>
        <fullName evidence="1">DUF3820 family protein</fullName>
    </submittedName>
</protein>
<comment type="caution">
    <text evidence="1">The sequence shown here is derived from an EMBL/GenBank/DDBJ whole genome shotgun (WGS) entry which is preliminary data.</text>
</comment>
<reference evidence="1" key="1">
    <citation type="submission" date="2020-03" db="EMBL/GenBank/DDBJ databases">
        <title>Psychroflexus Maritimus sp. nov., isolate from marine sediment.</title>
        <authorList>
            <person name="Zhong Y.-L."/>
        </authorList>
    </citation>
    <scope>NUCLEOTIDE SEQUENCE</scope>
    <source>
        <strain evidence="1">C1</strain>
    </source>
</reference>
<evidence type="ECO:0000313" key="1">
    <source>
        <dbReference type="EMBL" id="NGZ88935.1"/>
    </source>
</evidence>
<keyword evidence="2" id="KW-1185">Reference proteome</keyword>
<dbReference type="AlphaFoldDB" id="A0A967AGD1"/>
<proteinExistence type="predicted"/>
<organism evidence="1 2">
    <name type="scientific">Psychroflexus maritimus</name>
    <dbReference type="NCBI Taxonomy" id="2714865"/>
    <lineage>
        <taxon>Bacteria</taxon>
        <taxon>Pseudomonadati</taxon>
        <taxon>Bacteroidota</taxon>
        <taxon>Flavobacteriia</taxon>
        <taxon>Flavobacteriales</taxon>
        <taxon>Flavobacteriaceae</taxon>
        <taxon>Psychroflexus</taxon>
    </lineage>
</organism>
<evidence type="ECO:0000313" key="2">
    <source>
        <dbReference type="Proteomes" id="UP000643701"/>
    </source>
</evidence>
<dbReference type="EMBL" id="JAANAS010000002">
    <property type="protein sequence ID" value="NGZ88935.1"/>
    <property type="molecule type" value="Genomic_DNA"/>
</dbReference>
<dbReference type="Proteomes" id="UP000643701">
    <property type="component" value="Unassembled WGS sequence"/>
</dbReference>
<name>A0A967AGD1_9FLAO</name>
<dbReference type="Pfam" id="PF12843">
    <property type="entry name" value="QSregVF_b"/>
    <property type="match status" value="1"/>
</dbReference>
<gene>
    <name evidence="1" type="ORF">G7034_01555</name>
</gene>
<dbReference type="InterPro" id="IPR024530">
    <property type="entry name" value="QSregVF_b"/>
</dbReference>
<accession>A0A967AGD1</accession>
<sequence length="76" mass="9063">MKIPHIDKNELIELAHAKMHFGKFKGRYLSDLPEYYLIWYQQKGFPKNKLGQQMQAVTELKVNGLENILYKIRNLK</sequence>